<protein>
    <submittedName>
        <fullName evidence="1">Uncharacterized protein</fullName>
    </submittedName>
</protein>
<evidence type="ECO:0000313" key="2">
    <source>
        <dbReference type="Proteomes" id="UP001157502"/>
    </source>
</evidence>
<comment type="caution">
    <text evidence="1">The sequence shown here is derived from an EMBL/GenBank/DDBJ whole genome shotgun (WGS) entry which is preliminary data.</text>
</comment>
<accession>A0ACC2F1J7</accession>
<sequence length="100" mass="10951">MHLEKELADTVKRRLRSPPYDLDAGRKAGDRGPDPSLIASIAEGTVVRGLYGALWTTADTQNTRVPCERHSMRPALGCRSCLCPGYCRGLGTVSSHRRGR</sequence>
<gene>
    <name evidence="1" type="ORF">DPEC_G00349820</name>
</gene>
<evidence type="ECO:0000313" key="1">
    <source>
        <dbReference type="EMBL" id="KAJ7985219.1"/>
    </source>
</evidence>
<reference evidence="1" key="1">
    <citation type="submission" date="2021-05" db="EMBL/GenBank/DDBJ databases">
        <authorList>
            <person name="Pan Q."/>
            <person name="Jouanno E."/>
            <person name="Zahm M."/>
            <person name="Klopp C."/>
            <person name="Cabau C."/>
            <person name="Louis A."/>
            <person name="Berthelot C."/>
            <person name="Parey E."/>
            <person name="Roest Crollius H."/>
            <person name="Montfort J."/>
            <person name="Robinson-Rechavi M."/>
            <person name="Bouchez O."/>
            <person name="Lampietro C."/>
            <person name="Lopez Roques C."/>
            <person name="Donnadieu C."/>
            <person name="Postlethwait J."/>
            <person name="Bobe J."/>
            <person name="Dillon D."/>
            <person name="Chandos A."/>
            <person name="von Hippel F."/>
            <person name="Guiguen Y."/>
        </authorList>
    </citation>
    <scope>NUCLEOTIDE SEQUENCE</scope>
    <source>
        <strain evidence="1">YG-Jan2019</strain>
    </source>
</reference>
<organism evidence="1 2">
    <name type="scientific">Dallia pectoralis</name>
    <name type="common">Alaska blackfish</name>
    <dbReference type="NCBI Taxonomy" id="75939"/>
    <lineage>
        <taxon>Eukaryota</taxon>
        <taxon>Metazoa</taxon>
        <taxon>Chordata</taxon>
        <taxon>Craniata</taxon>
        <taxon>Vertebrata</taxon>
        <taxon>Euteleostomi</taxon>
        <taxon>Actinopterygii</taxon>
        <taxon>Neopterygii</taxon>
        <taxon>Teleostei</taxon>
        <taxon>Protacanthopterygii</taxon>
        <taxon>Esociformes</taxon>
        <taxon>Umbridae</taxon>
        <taxon>Dallia</taxon>
    </lineage>
</organism>
<dbReference type="Proteomes" id="UP001157502">
    <property type="component" value="Chromosome 36"/>
</dbReference>
<keyword evidence="2" id="KW-1185">Reference proteome</keyword>
<name>A0ACC2F1J7_DALPE</name>
<proteinExistence type="predicted"/>
<dbReference type="EMBL" id="CM055763">
    <property type="protein sequence ID" value="KAJ7985219.1"/>
    <property type="molecule type" value="Genomic_DNA"/>
</dbReference>